<protein>
    <submittedName>
        <fullName evidence="1">Helix-turn-helix domain-containing protein</fullName>
    </submittedName>
</protein>
<accession>A0A3D9CUX2</accession>
<dbReference type="Gene3D" id="1.10.10.10">
    <property type="entry name" value="Winged helix-like DNA-binding domain superfamily/Winged helix DNA-binding domain"/>
    <property type="match status" value="1"/>
</dbReference>
<sequence length="113" mass="13434">MRNQKIIQNTPDYKRIYSDLIELKYPEKKDVCSILLEKNTMTALDVIQINRIIFGKSRKKRIHRSYDKKSILKILKYQSENRMNNVELSKELGISRNTIAKWKKSYKEISGVI</sequence>
<dbReference type="GO" id="GO:0043565">
    <property type="term" value="F:sequence-specific DNA binding"/>
    <property type="evidence" value="ECO:0007669"/>
    <property type="project" value="InterPro"/>
</dbReference>
<dbReference type="InterPro" id="IPR010921">
    <property type="entry name" value="Trp_repressor/repl_initiator"/>
</dbReference>
<dbReference type="Pfam" id="PF01527">
    <property type="entry name" value="HTH_Tnp_1"/>
    <property type="match status" value="1"/>
</dbReference>
<name>A0A3D9CUX2_9FLAO</name>
<dbReference type="Proteomes" id="UP000256769">
    <property type="component" value="Unassembled WGS sequence"/>
</dbReference>
<dbReference type="GO" id="GO:0006313">
    <property type="term" value="P:DNA transposition"/>
    <property type="evidence" value="ECO:0007669"/>
    <property type="project" value="InterPro"/>
</dbReference>
<dbReference type="GO" id="GO:0004803">
    <property type="term" value="F:transposase activity"/>
    <property type="evidence" value="ECO:0007669"/>
    <property type="project" value="InterPro"/>
</dbReference>
<dbReference type="EMBL" id="QNUE01000001">
    <property type="protein sequence ID" value="REC69491.1"/>
    <property type="molecule type" value="Genomic_DNA"/>
</dbReference>
<reference evidence="1 2" key="1">
    <citation type="journal article" date="2007" name="Int. J. Syst. Evol. Microbiol.">
        <title>Chryseobacterium flavum sp. nov., isolated from polluted soil.</title>
        <authorList>
            <person name="Zhou Y."/>
            <person name="Dong J."/>
            <person name="Wang X."/>
            <person name="Huang X."/>
            <person name="Zhang K.Y."/>
            <person name="Zhang Y.Q."/>
            <person name="Guo Y.F."/>
            <person name="Lai R."/>
            <person name="Li W.J."/>
        </authorList>
    </citation>
    <scope>NUCLEOTIDE SEQUENCE [LARGE SCALE GENOMIC DNA]</scope>
    <source>
        <strain evidence="1 2">KCTC 12877</strain>
    </source>
</reference>
<dbReference type="OrthoDB" id="1260127at2"/>
<evidence type="ECO:0000313" key="2">
    <source>
        <dbReference type="Proteomes" id="UP000256769"/>
    </source>
</evidence>
<keyword evidence="2" id="KW-1185">Reference proteome</keyword>
<dbReference type="InterPro" id="IPR002514">
    <property type="entry name" value="Transposase_8"/>
</dbReference>
<proteinExistence type="predicted"/>
<dbReference type="SUPFAM" id="SSF48295">
    <property type="entry name" value="TrpR-like"/>
    <property type="match status" value="1"/>
</dbReference>
<comment type="caution">
    <text evidence="1">The sequence shown here is derived from an EMBL/GenBank/DDBJ whole genome shotgun (WGS) entry which is preliminary data.</text>
</comment>
<evidence type="ECO:0000313" key="1">
    <source>
        <dbReference type="EMBL" id="REC69491.1"/>
    </source>
</evidence>
<organism evidence="1 2">
    <name type="scientific">Chryseobacterium flavum</name>
    <dbReference type="NCBI Taxonomy" id="415851"/>
    <lineage>
        <taxon>Bacteria</taxon>
        <taxon>Pseudomonadati</taxon>
        <taxon>Bacteroidota</taxon>
        <taxon>Flavobacteriia</taxon>
        <taxon>Flavobacteriales</taxon>
        <taxon>Weeksellaceae</taxon>
        <taxon>Chryseobacterium group</taxon>
        <taxon>Chryseobacterium</taxon>
    </lineage>
</organism>
<dbReference type="InterPro" id="IPR036388">
    <property type="entry name" value="WH-like_DNA-bd_sf"/>
</dbReference>
<dbReference type="RefSeq" id="WP_115956450.1">
    <property type="nucleotide sequence ID" value="NZ_CBCRVL010000002.1"/>
</dbReference>
<gene>
    <name evidence="1" type="ORF">DRF59_01105</name>
</gene>
<dbReference type="AlphaFoldDB" id="A0A3D9CUX2"/>